<dbReference type="STRING" id="121224.E0VJJ1"/>
<dbReference type="EnsemblMetazoa" id="PHUM246220-RA">
    <property type="protein sequence ID" value="PHUM246220-PA"/>
    <property type="gene ID" value="PHUM246220"/>
</dbReference>
<evidence type="ECO:0000313" key="4">
    <source>
        <dbReference type="Proteomes" id="UP000009046"/>
    </source>
</evidence>
<keyword evidence="1" id="KW-0812">Transmembrane</keyword>
<reference evidence="3" key="3">
    <citation type="submission" date="2021-02" db="UniProtKB">
        <authorList>
            <consortium name="EnsemblMetazoa"/>
        </authorList>
    </citation>
    <scope>IDENTIFICATION</scope>
    <source>
        <strain evidence="3">USDA</strain>
    </source>
</reference>
<reference evidence="2" key="2">
    <citation type="submission" date="2007-04" db="EMBL/GenBank/DDBJ databases">
        <title>The genome of the human body louse.</title>
        <authorList>
            <consortium name="The Human Body Louse Genome Consortium"/>
            <person name="Kirkness E."/>
            <person name="Walenz B."/>
            <person name="Hass B."/>
            <person name="Bruggner R."/>
            <person name="Strausberg R."/>
        </authorList>
    </citation>
    <scope>NUCLEOTIDE SEQUENCE</scope>
    <source>
        <strain evidence="2">USDA</strain>
    </source>
</reference>
<dbReference type="KEGG" id="phu:Phum_PHUM246220"/>
<keyword evidence="1" id="KW-0472">Membrane</keyword>
<dbReference type="EMBL" id="AAZO01002850">
    <property type="status" value="NOT_ANNOTATED_CDS"/>
    <property type="molecule type" value="Genomic_DNA"/>
</dbReference>
<dbReference type="GeneID" id="8230820"/>
<dbReference type="EMBL" id="DS235222">
    <property type="protein sequence ID" value="EEB13547.1"/>
    <property type="molecule type" value="Genomic_DNA"/>
</dbReference>
<evidence type="ECO:0000313" key="2">
    <source>
        <dbReference type="EMBL" id="EEB13547.1"/>
    </source>
</evidence>
<protein>
    <submittedName>
        <fullName evidence="2 3">Uncharacterized protein</fullName>
    </submittedName>
</protein>
<dbReference type="AlphaFoldDB" id="E0VJJ1"/>
<dbReference type="RefSeq" id="XP_002426285.1">
    <property type="nucleotide sequence ID" value="XM_002426240.1"/>
</dbReference>
<dbReference type="OrthoDB" id="300641at2759"/>
<dbReference type="InterPro" id="IPR009030">
    <property type="entry name" value="Growth_fac_rcpt_cys_sf"/>
</dbReference>
<evidence type="ECO:0000256" key="1">
    <source>
        <dbReference type="SAM" id="Phobius"/>
    </source>
</evidence>
<dbReference type="CDD" id="cd00064">
    <property type="entry name" value="FU"/>
    <property type="match status" value="2"/>
</dbReference>
<reference evidence="2" key="1">
    <citation type="submission" date="2007-04" db="EMBL/GenBank/DDBJ databases">
        <title>Annotation of Pediculus humanus corporis strain USDA.</title>
        <authorList>
            <person name="Kirkness E."/>
            <person name="Hannick L."/>
            <person name="Hass B."/>
            <person name="Bruggner R."/>
            <person name="Lawson D."/>
            <person name="Bidwell S."/>
            <person name="Joardar V."/>
            <person name="Caler E."/>
            <person name="Walenz B."/>
            <person name="Inman J."/>
            <person name="Schobel S."/>
            <person name="Galinsky K."/>
            <person name="Amedeo P."/>
            <person name="Strausberg R."/>
        </authorList>
    </citation>
    <scope>NUCLEOTIDE SEQUENCE</scope>
    <source>
        <strain evidence="2">USDA</strain>
    </source>
</reference>
<keyword evidence="1" id="KW-1133">Transmembrane helix</keyword>
<dbReference type="HOGENOM" id="CLU_607364_0_0_1"/>
<keyword evidence="4" id="KW-1185">Reference proteome</keyword>
<organism>
    <name type="scientific">Pediculus humanus subsp. corporis</name>
    <name type="common">Body louse</name>
    <dbReference type="NCBI Taxonomy" id="121224"/>
    <lineage>
        <taxon>Eukaryota</taxon>
        <taxon>Metazoa</taxon>
        <taxon>Ecdysozoa</taxon>
        <taxon>Arthropoda</taxon>
        <taxon>Hexapoda</taxon>
        <taxon>Insecta</taxon>
        <taxon>Pterygota</taxon>
        <taxon>Neoptera</taxon>
        <taxon>Paraneoptera</taxon>
        <taxon>Psocodea</taxon>
        <taxon>Troctomorpha</taxon>
        <taxon>Phthiraptera</taxon>
        <taxon>Anoplura</taxon>
        <taxon>Pediculidae</taxon>
        <taxon>Pediculus</taxon>
    </lineage>
</organism>
<dbReference type="SUPFAM" id="SSF57184">
    <property type="entry name" value="Growth factor receptor domain"/>
    <property type="match status" value="1"/>
</dbReference>
<name>E0VJJ1_PEDHC</name>
<dbReference type="InterPro" id="IPR006212">
    <property type="entry name" value="Furin_repeat"/>
</dbReference>
<dbReference type="Proteomes" id="UP000009046">
    <property type="component" value="Unassembled WGS sequence"/>
</dbReference>
<feature type="transmembrane region" description="Helical" evidence="1">
    <location>
        <begin position="358"/>
        <end position="382"/>
    </location>
</feature>
<dbReference type="CTD" id="8230820"/>
<gene>
    <name evidence="3" type="primary">8230820</name>
    <name evidence="2" type="ORF">Phum_PHUM246220</name>
</gene>
<sequence length="451" mass="51070">MLIDKDLDFKSNFEGWQMLFYGTEDMPNGDVVPGRNKNWNVISKIKTVLTNSKTNSEDDVSNHLDSETGNNKVWKDQATRRDDMMRTTMDPLGNPSSGCVSISKSTSQCVGSLFLFLFTSSWGFTIDLWELGNLIPSKNIFKIVKRATKTGDNKFIIIQKKKKSQNFFYREIRRIAPRPGIRHCRVLLPECVNGMYLYGGQCESICPPKTYADINADGRAVCLPCHYTCLTCAGDSDGHCTSCHDEAILVPSSAKVSTALNRNKSSNNKIYSSLRKDIVIGWNTHDDIDIENLPLSNENYHLSYGKRESEFYYVKKNQVVEKKAVTKKILKPFNDATTVLFYCYPGSMMNQLKSSTSWYYRMSVLFAFNLFVLSVILMYLLWKKFCSNSVKNQQEKGGGGVGLKYGYLKMNNSDIVKMPNGENIIYLSSSSDEEELLVNKGKAKLNNPNEI</sequence>
<dbReference type="Gene3D" id="2.10.220.10">
    <property type="entry name" value="Hormone Receptor, Insulin-like Growth Factor Receptor 1, Chain A, domain 2"/>
    <property type="match status" value="1"/>
</dbReference>
<accession>E0VJJ1</accession>
<proteinExistence type="predicted"/>
<dbReference type="InParanoid" id="E0VJJ1"/>
<evidence type="ECO:0000313" key="3">
    <source>
        <dbReference type="EnsemblMetazoa" id="PHUM246220-PA"/>
    </source>
</evidence>
<dbReference type="VEuPathDB" id="VectorBase:PHUM246220"/>